<evidence type="ECO:0000256" key="1">
    <source>
        <dbReference type="SAM" id="MobiDB-lite"/>
    </source>
</evidence>
<dbReference type="Gene3D" id="3.40.1350.10">
    <property type="match status" value="1"/>
</dbReference>
<accession>A0ABV1WSH0</accession>
<protein>
    <submittedName>
        <fullName evidence="3">Restriction endonuclease</fullName>
    </submittedName>
</protein>
<organism evidence="3 4">
    <name type="scientific">Streptomyces hyaluromycini</name>
    <dbReference type="NCBI Taxonomy" id="1377993"/>
    <lineage>
        <taxon>Bacteria</taxon>
        <taxon>Bacillati</taxon>
        <taxon>Actinomycetota</taxon>
        <taxon>Actinomycetes</taxon>
        <taxon>Kitasatosporales</taxon>
        <taxon>Streptomycetaceae</taxon>
        <taxon>Streptomyces</taxon>
    </lineage>
</organism>
<dbReference type="InterPro" id="IPR011856">
    <property type="entry name" value="tRNA_endonuc-like_dom_sf"/>
</dbReference>
<keyword evidence="3" id="KW-0255">Endonuclease</keyword>
<dbReference type="PANTHER" id="PTHR30015:SF7">
    <property type="entry name" value="TYPE IV METHYL-DIRECTED RESTRICTION ENZYME ECOKMRR"/>
    <property type="match status" value="1"/>
</dbReference>
<keyword evidence="4" id="KW-1185">Reference proteome</keyword>
<dbReference type="GO" id="GO:0004519">
    <property type="term" value="F:endonuclease activity"/>
    <property type="evidence" value="ECO:0007669"/>
    <property type="project" value="UniProtKB-KW"/>
</dbReference>
<comment type="caution">
    <text evidence="3">The sequence shown here is derived from an EMBL/GenBank/DDBJ whole genome shotgun (WGS) entry which is preliminary data.</text>
</comment>
<evidence type="ECO:0000313" key="4">
    <source>
        <dbReference type="Proteomes" id="UP001474181"/>
    </source>
</evidence>
<dbReference type="InterPro" id="IPR052906">
    <property type="entry name" value="Type_IV_Methyl-Rstrct_Enzyme"/>
</dbReference>
<dbReference type="RefSeq" id="WP_350779307.1">
    <property type="nucleotide sequence ID" value="NZ_JBEPEK010000052.1"/>
</dbReference>
<reference evidence="3 4" key="1">
    <citation type="submission" date="2024-06" db="EMBL/GenBank/DDBJ databases">
        <title>The Natural Products Discovery Center: Release of the First 8490 Sequenced Strains for Exploring Actinobacteria Biosynthetic Diversity.</title>
        <authorList>
            <person name="Kalkreuter E."/>
            <person name="Kautsar S.A."/>
            <person name="Yang D."/>
            <person name="Bader C.D."/>
            <person name="Teijaro C.N."/>
            <person name="Fluegel L."/>
            <person name="Davis C.M."/>
            <person name="Simpson J.R."/>
            <person name="Lauterbach L."/>
            <person name="Steele A.D."/>
            <person name="Gui C."/>
            <person name="Meng S."/>
            <person name="Li G."/>
            <person name="Viehrig K."/>
            <person name="Ye F."/>
            <person name="Su P."/>
            <person name="Kiefer A.F."/>
            <person name="Nichols A."/>
            <person name="Cepeda A.J."/>
            <person name="Yan W."/>
            <person name="Fan B."/>
            <person name="Jiang Y."/>
            <person name="Adhikari A."/>
            <person name="Zheng C.-J."/>
            <person name="Schuster L."/>
            <person name="Cowan T.M."/>
            <person name="Smanski M.J."/>
            <person name="Chevrette M.G."/>
            <person name="De Carvalho L.P.S."/>
            <person name="Shen B."/>
        </authorList>
    </citation>
    <scope>NUCLEOTIDE SEQUENCE [LARGE SCALE GENOMIC DNA]</scope>
    <source>
        <strain evidence="3 4">NPDC000234</strain>
    </source>
</reference>
<gene>
    <name evidence="3" type="ORF">ABT404_10005</name>
</gene>
<dbReference type="EMBL" id="JBEPEK010000052">
    <property type="protein sequence ID" value="MER7179800.1"/>
    <property type="molecule type" value="Genomic_DNA"/>
</dbReference>
<dbReference type="PANTHER" id="PTHR30015">
    <property type="entry name" value="MRR RESTRICTION SYSTEM PROTEIN"/>
    <property type="match status" value="1"/>
</dbReference>
<evidence type="ECO:0000259" key="2">
    <source>
        <dbReference type="Pfam" id="PF04471"/>
    </source>
</evidence>
<keyword evidence="3" id="KW-0378">Hydrolase</keyword>
<sequence>MTGGLCIIQAKRTKNTGPAESVRALAGVMHDRATAKGILIATAWFGKTSLDFVQRTGHMQLIDGRGLKALLQEQIGMDALIGIRRSRGAGCLKTSGEKRAGEQGAPDRLSGDLGLCQH</sequence>
<feature type="region of interest" description="Disordered" evidence="1">
    <location>
        <begin position="93"/>
        <end position="118"/>
    </location>
</feature>
<dbReference type="InterPro" id="IPR007560">
    <property type="entry name" value="Restrct_endonuc_IV_Mrr"/>
</dbReference>
<keyword evidence="3" id="KW-0540">Nuclease</keyword>
<evidence type="ECO:0000313" key="3">
    <source>
        <dbReference type="EMBL" id="MER7179800.1"/>
    </source>
</evidence>
<feature type="domain" description="Restriction endonuclease type IV Mrr" evidence="2">
    <location>
        <begin position="5"/>
        <end position="71"/>
    </location>
</feature>
<dbReference type="Pfam" id="PF04471">
    <property type="entry name" value="Mrr_cat"/>
    <property type="match status" value="1"/>
</dbReference>
<dbReference type="Proteomes" id="UP001474181">
    <property type="component" value="Unassembled WGS sequence"/>
</dbReference>
<proteinExistence type="predicted"/>
<name>A0ABV1WSH0_9ACTN</name>